<evidence type="ECO:0000313" key="2">
    <source>
        <dbReference type="EMBL" id="KAF7502891.1"/>
    </source>
</evidence>
<feature type="region of interest" description="Disordered" evidence="1">
    <location>
        <begin position="563"/>
        <end position="601"/>
    </location>
</feature>
<dbReference type="OrthoDB" id="4511048at2759"/>
<sequence>MESARREWKKNVDDEFEGNPCMLIAHGETKESDPMKFKGRTHSGLLIQDGIPGNEADKYVILTTTGSYPHQVLTRCNFAGKKSWRMHSDNVAWGLVVRDESHMEISKDNQQFVILRKLNEGLDDRFHPRIFCVTGTPLSDMLRALEPWVMALRGKMAERFEWRADSVLRDIDEEWFREVETSFQQLKKLGFGSDKYKTDARALAEKTGPFLKEFMIRHNATTKIFGKVLVDLPPQEYRDINCGIISSQTDNFRVNETSLRKRCREKFRKRWDAWKTAGGPPEKEPKPTLKEILDSCKNQRIITNVPALYDLDGQGKVDLTWAQISEKEWHVNPKASPYYKNIRPLYYSSSKLQEIAKIQTMLQGEKHGIDHQQEGLVIMSENPVMVFIIHCMYLWKKWKIATITSNLPLPDRAAMIRRFMNEIDHKTGELYPPEERENTIQGPIRILAAGYNLHRSRVVVLTEPAIKHTNEQQAAMRVRRISQTATKTPVSTLVPTDRLSPDFSHDRSHNHIIGLTNIPGAPSGSYSCGMRAILAEFETGLAYSARVALVWIWWNCMREASQGEGANSEDTIDDNKEQGSQRRVRQGARTRSAGDLGHEGR</sequence>
<dbReference type="Gene3D" id="3.40.50.300">
    <property type="entry name" value="P-loop containing nucleotide triphosphate hydrolases"/>
    <property type="match status" value="1"/>
</dbReference>
<evidence type="ECO:0008006" key="4">
    <source>
        <dbReference type="Google" id="ProtNLM"/>
    </source>
</evidence>
<dbReference type="InterPro" id="IPR027417">
    <property type="entry name" value="P-loop_NTPase"/>
</dbReference>
<accession>A0A8H7A986</accession>
<name>A0A8H7A986_9EURO</name>
<comment type="caution">
    <text evidence="2">The sequence shown here is derived from an EMBL/GenBank/DDBJ whole genome shotgun (WGS) entry which is preliminary data.</text>
</comment>
<keyword evidence="3" id="KW-1185">Reference proteome</keyword>
<dbReference type="EMBL" id="JAACFV010000211">
    <property type="protein sequence ID" value="KAF7502891.1"/>
    <property type="molecule type" value="Genomic_DNA"/>
</dbReference>
<proteinExistence type="predicted"/>
<evidence type="ECO:0000256" key="1">
    <source>
        <dbReference type="SAM" id="MobiDB-lite"/>
    </source>
</evidence>
<dbReference type="SUPFAM" id="SSF52540">
    <property type="entry name" value="P-loop containing nucleoside triphosphate hydrolases"/>
    <property type="match status" value="1"/>
</dbReference>
<reference evidence="2" key="1">
    <citation type="submission" date="2020-02" db="EMBL/GenBank/DDBJ databases">
        <authorList>
            <person name="Palmer J.M."/>
        </authorList>
    </citation>
    <scope>NUCLEOTIDE SEQUENCE</scope>
    <source>
        <strain evidence="2">EPUS1.4</strain>
        <tissue evidence="2">Thallus</tissue>
    </source>
</reference>
<gene>
    <name evidence="2" type="ORF">GJ744_004960</name>
</gene>
<dbReference type="PANTHER" id="PTHR10799">
    <property type="entry name" value="SNF2/RAD54 HELICASE FAMILY"/>
    <property type="match status" value="1"/>
</dbReference>
<organism evidence="2 3">
    <name type="scientific">Endocarpon pusillum</name>
    <dbReference type="NCBI Taxonomy" id="364733"/>
    <lineage>
        <taxon>Eukaryota</taxon>
        <taxon>Fungi</taxon>
        <taxon>Dikarya</taxon>
        <taxon>Ascomycota</taxon>
        <taxon>Pezizomycotina</taxon>
        <taxon>Eurotiomycetes</taxon>
        <taxon>Chaetothyriomycetidae</taxon>
        <taxon>Verrucariales</taxon>
        <taxon>Verrucariaceae</taxon>
        <taxon>Endocarpon</taxon>
    </lineage>
</organism>
<dbReference type="Proteomes" id="UP000606974">
    <property type="component" value="Unassembled WGS sequence"/>
</dbReference>
<protein>
    <recommendedName>
        <fullName evidence="4">SNF2 N-terminal domain-containing protein</fullName>
    </recommendedName>
</protein>
<evidence type="ECO:0000313" key="3">
    <source>
        <dbReference type="Proteomes" id="UP000606974"/>
    </source>
</evidence>
<dbReference type="AlphaFoldDB" id="A0A8H7A986"/>